<proteinExistence type="predicted"/>
<organism evidence="2">
    <name type="scientific">marine metagenome</name>
    <dbReference type="NCBI Taxonomy" id="408172"/>
    <lineage>
        <taxon>unclassified sequences</taxon>
        <taxon>metagenomes</taxon>
        <taxon>ecological metagenomes</taxon>
    </lineage>
</organism>
<feature type="domain" description="FAD-binding" evidence="1">
    <location>
        <begin position="2"/>
        <end position="64"/>
    </location>
</feature>
<dbReference type="InterPro" id="IPR051205">
    <property type="entry name" value="UbiH/COQ6_monooxygenase"/>
</dbReference>
<accession>A0A382R3Y5</accession>
<dbReference type="SUPFAM" id="SSF51905">
    <property type="entry name" value="FAD/NAD(P)-binding domain"/>
    <property type="match status" value="1"/>
</dbReference>
<protein>
    <recommendedName>
        <fullName evidence="1">FAD-binding domain-containing protein</fullName>
    </recommendedName>
</protein>
<gene>
    <name evidence="2" type="ORF">METZ01_LOCUS345287</name>
</gene>
<dbReference type="InterPro" id="IPR036188">
    <property type="entry name" value="FAD/NAD-bd_sf"/>
</dbReference>
<dbReference type="Gene3D" id="3.50.50.60">
    <property type="entry name" value="FAD/NAD(P)-binding domain"/>
    <property type="match status" value="1"/>
</dbReference>
<sequence>HAQHYIGSRIALVGDAAHTAHPLAGLGANLGFVDAAALAETIEDAIVKGRDISDRAVLRRYERWRKGDNELVLTIMDVFYHAFGRQNSGMISLRSLGLNVTDRVGLLKHFFVHRAAGLAGDLPRLARSFNT</sequence>
<dbReference type="GO" id="GO:0019168">
    <property type="term" value="F:2-polyprenylphenol 6-hydroxylase activity"/>
    <property type="evidence" value="ECO:0007669"/>
    <property type="project" value="TreeGrafter"/>
</dbReference>
<dbReference type="GO" id="GO:0071949">
    <property type="term" value="F:FAD binding"/>
    <property type="evidence" value="ECO:0007669"/>
    <property type="project" value="InterPro"/>
</dbReference>
<dbReference type="PANTHER" id="PTHR43876:SF7">
    <property type="entry name" value="UBIQUINONE BIOSYNTHESIS MONOOXYGENASE COQ6, MITOCHONDRIAL"/>
    <property type="match status" value="1"/>
</dbReference>
<evidence type="ECO:0000313" key="2">
    <source>
        <dbReference type="EMBL" id="SVC92433.1"/>
    </source>
</evidence>
<reference evidence="2" key="1">
    <citation type="submission" date="2018-05" db="EMBL/GenBank/DDBJ databases">
        <authorList>
            <person name="Lanie J.A."/>
            <person name="Ng W.-L."/>
            <person name="Kazmierczak K.M."/>
            <person name="Andrzejewski T.M."/>
            <person name="Davidsen T.M."/>
            <person name="Wayne K.J."/>
            <person name="Tettelin H."/>
            <person name="Glass J.I."/>
            <person name="Rusch D."/>
            <person name="Podicherti R."/>
            <person name="Tsui H.-C.T."/>
            <person name="Winkler M.E."/>
        </authorList>
    </citation>
    <scope>NUCLEOTIDE SEQUENCE</scope>
</reference>
<evidence type="ECO:0000259" key="1">
    <source>
        <dbReference type="Pfam" id="PF01494"/>
    </source>
</evidence>
<dbReference type="EMBL" id="UINC01118953">
    <property type="protein sequence ID" value="SVC92433.1"/>
    <property type="molecule type" value="Genomic_DNA"/>
</dbReference>
<dbReference type="PANTHER" id="PTHR43876">
    <property type="entry name" value="UBIQUINONE BIOSYNTHESIS MONOOXYGENASE COQ6, MITOCHONDRIAL"/>
    <property type="match status" value="1"/>
</dbReference>
<feature type="non-terminal residue" evidence="2">
    <location>
        <position position="1"/>
    </location>
</feature>
<dbReference type="AlphaFoldDB" id="A0A382R3Y5"/>
<dbReference type="Pfam" id="PF01494">
    <property type="entry name" value="FAD_binding_3"/>
    <property type="match status" value="1"/>
</dbReference>
<dbReference type="InterPro" id="IPR002938">
    <property type="entry name" value="FAD-bd"/>
</dbReference>
<name>A0A382R3Y5_9ZZZZ</name>